<evidence type="ECO:0000256" key="1">
    <source>
        <dbReference type="SAM" id="MobiDB-lite"/>
    </source>
</evidence>
<dbReference type="EMBL" id="GG657468">
    <property type="protein sequence ID" value="OAT12691.1"/>
    <property type="molecule type" value="Genomic_DNA"/>
</dbReference>
<proteinExistence type="predicted"/>
<dbReference type="AlphaFoldDB" id="A0A179V049"/>
<accession>A0A179V049</accession>
<protein>
    <recommendedName>
        <fullName evidence="4">Arrestin-like N-terminal domain-containing protein</fullName>
    </recommendedName>
</protein>
<dbReference type="OrthoDB" id="2283785at2759"/>
<feature type="region of interest" description="Disordered" evidence="1">
    <location>
        <begin position="407"/>
        <end position="446"/>
    </location>
</feature>
<gene>
    <name evidence="2" type="ORF">BDBG_08012</name>
</gene>
<sequence length="446" mass="49793">MTAINISIQLDSSRNLHGPLLFLNDNGVAGKVVVYSCDSAQFDSVRIILEGTIRSSLISAAIWSSAQGSRMEMKQKLIHMQTSLQKRNHQPDDQGTVRFPFHFTIPSHILIPKSGGASSTDMVHPLPPSLLVDVDSRSLTTPSISTAQSSQRADCRIAYTLHAYLMRNGSTTTGTFRHVMLFPTQEPQPPSCTSDFPGDYALSRSAVLRTAMLFRRLGQLSVETMEPAPLEMSRKKNGASTAIHLVLRFRESRERSKCESMSPPTPDFGAVSLKLKQMTFISVEPQRRLPATRDLLTSPLMAKDTEIIYEQLRKLKFSPWVRSRWKEEDGGISDQERRVWETKATLIFTYANGKRPAPTFSSALVSRRYSVRIAFRLERVYHGTLELEVPLQIIYRGDGQIPLSDESELGDSELASSDETLTLRSESQSTAVTLAAENEQAPDYVP</sequence>
<dbReference type="RefSeq" id="XP_031580504.1">
    <property type="nucleotide sequence ID" value="XM_031723358.1"/>
</dbReference>
<evidence type="ECO:0008006" key="4">
    <source>
        <dbReference type="Google" id="ProtNLM"/>
    </source>
</evidence>
<evidence type="ECO:0000313" key="3">
    <source>
        <dbReference type="Proteomes" id="UP000002038"/>
    </source>
</evidence>
<dbReference type="InterPro" id="IPR014752">
    <property type="entry name" value="Arrestin-like_C"/>
</dbReference>
<dbReference type="Proteomes" id="UP000002038">
    <property type="component" value="Unassembled WGS sequence"/>
</dbReference>
<name>A0A179V049_BLAGS</name>
<organism evidence="2 3">
    <name type="scientific">Blastomyces gilchristii (strain SLH14081)</name>
    <name type="common">Blastomyces dermatitidis</name>
    <dbReference type="NCBI Taxonomy" id="559298"/>
    <lineage>
        <taxon>Eukaryota</taxon>
        <taxon>Fungi</taxon>
        <taxon>Dikarya</taxon>
        <taxon>Ascomycota</taxon>
        <taxon>Pezizomycotina</taxon>
        <taxon>Eurotiomycetes</taxon>
        <taxon>Eurotiomycetidae</taxon>
        <taxon>Onygenales</taxon>
        <taxon>Ajellomycetaceae</taxon>
        <taxon>Blastomyces</taxon>
    </lineage>
</organism>
<keyword evidence="3" id="KW-1185">Reference proteome</keyword>
<reference evidence="3" key="1">
    <citation type="journal article" date="2015" name="PLoS Genet.">
        <title>The dynamic genome and transcriptome of the human fungal pathogen Blastomyces and close relative Emmonsia.</title>
        <authorList>
            <person name="Munoz J.F."/>
            <person name="Gauthier G.M."/>
            <person name="Desjardins C.A."/>
            <person name="Gallo J.E."/>
            <person name="Holder J."/>
            <person name="Sullivan T.D."/>
            <person name="Marty A.J."/>
            <person name="Carmen J.C."/>
            <person name="Chen Z."/>
            <person name="Ding L."/>
            <person name="Gujja S."/>
            <person name="Magrini V."/>
            <person name="Misas E."/>
            <person name="Mitreva M."/>
            <person name="Priest M."/>
            <person name="Saif S."/>
            <person name="Whiston E.A."/>
            <person name="Young S."/>
            <person name="Zeng Q."/>
            <person name="Goldman W.E."/>
            <person name="Mardis E.R."/>
            <person name="Taylor J.W."/>
            <person name="McEwen J.G."/>
            <person name="Clay O.K."/>
            <person name="Klein B.S."/>
            <person name="Cuomo C.A."/>
        </authorList>
    </citation>
    <scope>NUCLEOTIDE SEQUENCE [LARGE SCALE GENOMIC DNA]</scope>
    <source>
        <strain evidence="3">SLH14081</strain>
    </source>
</reference>
<feature type="compositionally biased region" description="Polar residues" evidence="1">
    <location>
        <begin position="414"/>
        <end position="432"/>
    </location>
</feature>
<evidence type="ECO:0000313" key="2">
    <source>
        <dbReference type="EMBL" id="OAT12691.1"/>
    </source>
</evidence>
<dbReference type="Gene3D" id="2.60.40.640">
    <property type="match status" value="1"/>
</dbReference>
<dbReference type="VEuPathDB" id="FungiDB:BDBG_08012"/>
<dbReference type="GeneID" id="8502104"/>